<dbReference type="FunFam" id="3.30.70.270:FF:000001">
    <property type="entry name" value="Diguanylate cyclase domain protein"/>
    <property type="match status" value="1"/>
</dbReference>
<proteinExistence type="predicted"/>
<organism evidence="5 6">
    <name type="scientific">Paramagnetospirillum marisnigri</name>
    <dbReference type="NCBI Taxonomy" id="1285242"/>
    <lineage>
        <taxon>Bacteria</taxon>
        <taxon>Pseudomonadati</taxon>
        <taxon>Pseudomonadota</taxon>
        <taxon>Alphaproteobacteria</taxon>
        <taxon>Rhodospirillales</taxon>
        <taxon>Magnetospirillaceae</taxon>
        <taxon>Paramagnetospirillum</taxon>
    </lineage>
</organism>
<feature type="transmembrane region" description="Helical" evidence="3">
    <location>
        <begin position="26"/>
        <end position="46"/>
    </location>
</feature>
<dbReference type="Proteomes" id="UP000078428">
    <property type="component" value="Unassembled WGS sequence"/>
</dbReference>
<dbReference type="CDD" id="cd01949">
    <property type="entry name" value="GGDEF"/>
    <property type="match status" value="1"/>
</dbReference>
<keyword evidence="3" id="KW-0812">Transmembrane</keyword>
<dbReference type="EC" id="2.7.7.65" evidence="1"/>
<dbReference type="SUPFAM" id="SSF55073">
    <property type="entry name" value="Nucleotide cyclase"/>
    <property type="match status" value="1"/>
</dbReference>
<dbReference type="InterPro" id="IPR029787">
    <property type="entry name" value="Nucleotide_cyclase"/>
</dbReference>
<keyword evidence="6" id="KW-1185">Reference proteome</keyword>
<reference evidence="5 6" key="1">
    <citation type="submission" date="2016-04" db="EMBL/GenBank/DDBJ databases">
        <title>Draft genome sequence of freshwater magnetotactic bacteria Magnetospirillum marisnigri SP-1 and Magnetospirillum moscoviense BB-1.</title>
        <authorList>
            <person name="Koziaeva V."/>
            <person name="Dziuba M.V."/>
            <person name="Ivanov T.M."/>
            <person name="Kuznetsov B."/>
            <person name="Grouzdev D.S."/>
        </authorList>
    </citation>
    <scope>NUCLEOTIDE SEQUENCE [LARGE SCALE GENOMIC DNA]</scope>
    <source>
        <strain evidence="5 6">SP-1</strain>
    </source>
</reference>
<dbReference type="GO" id="GO:0052621">
    <property type="term" value="F:diguanylate cyclase activity"/>
    <property type="evidence" value="ECO:0007669"/>
    <property type="project" value="UniProtKB-EC"/>
</dbReference>
<feature type="transmembrane region" description="Helical" evidence="3">
    <location>
        <begin position="190"/>
        <end position="208"/>
    </location>
</feature>
<dbReference type="EMBL" id="LWQT01000120">
    <property type="protein sequence ID" value="OAN43944.1"/>
    <property type="molecule type" value="Genomic_DNA"/>
</dbReference>
<evidence type="ECO:0000313" key="6">
    <source>
        <dbReference type="Proteomes" id="UP000078428"/>
    </source>
</evidence>
<feature type="transmembrane region" description="Helical" evidence="3">
    <location>
        <begin position="158"/>
        <end position="178"/>
    </location>
</feature>
<dbReference type="NCBIfam" id="TIGR00254">
    <property type="entry name" value="GGDEF"/>
    <property type="match status" value="1"/>
</dbReference>
<dbReference type="Pfam" id="PF00990">
    <property type="entry name" value="GGDEF"/>
    <property type="match status" value="1"/>
</dbReference>
<name>A0A178M7S2_9PROT</name>
<comment type="catalytic activity">
    <reaction evidence="2">
        <text>2 GTP = 3',3'-c-di-GMP + 2 diphosphate</text>
        <dbReference type="Rhea" id="RHEA:24898"/>
        <dbReference type="ChEBI" id="CHEBI:33019"/>
        <dbReference type="ChEBI" id="CHEBI:37565"/>
        <dbReference type="ChEBI" id="CHEBI:58805"/>
        <dbReference type="EC" id="2.7.7.65"/>
    </reaction>
</comment>
<evidence type="ECO:0000259" key="4">
    <source>
        <dbReference type="PROSITE" id="PS50887"/>
    </source>
</evidence>
<dbReference type="GO" id="GO:1902201">
    <property type="term" value="P:negative regulation of bacterial-type flagellum-dependent cell motility"/>
    <property type="evidence" value="ECO:0007669"/>
    <property type="project" value="TreeGrafter"/>
</dbReference>
<feature type="domain" description="GGDEF" evidence="4">
    <location>
        <begin position="340"/>
        <end position="474"/>
    </location>
</feature>
<dbReference type="InterPro" id="IPR000160">
    <property type="entry name" value="GGDEF_dom"/>
</dbReference>
<dbReference type="GO" id="GO:0005886">
    <property type="term" value="C:plasma membrane"/>
    <property type="evidence" value="ECO:0007669"/>
    <property type="project" value="TreeGrafter"/>
</dbReference>
<evidence type="ECO:0000256" key="3">
    <source>
        <dbReference type="SAM" id="Phobius"/>
    </source>
</evidence>
<evidence type="ECO:0000256" key="2">
    <source>
        <dbReference type="ARBA" id="ARBA00034247"/>
    </source>
</evidence>
<feature type="transmembrane region" description="Helical" evidence="3">
    <location>
        <begin position="91"/>
        <end position="108"/>
    </location>
</feature>
<feature type="transmembrane region" description="Helical" evidence="3">
    <location>
        <begin position="120"/>
        <end position="146"/>
    </location>
</feature>
<keyword evidence="3" id="KW-0472">Membrane</keyword>
<dbReference type="PROSITE" id="PS50887">
    <property type="entry name" value="GGDEF"/>
    <property type="match status" value="1"/>
</dbReference>
<dbReference type="InterPro" id="IPR043128">
    <property type="entry name" value="Rev_trsase/Diguanyl_cyclase"/>
</dbReference>
<evidence type="ECO:0000256" key="1">
    <source>
        <dbReference type="ARBA" id="ARBA00012528"/>
    </source>
</evidence>
<dbReference type="Gene3D" id="3.30.70.270">
    <property type="match status" value="1"/>
</dbReference>
<feature type="transmembrane region" description="Helical" evidence="3">
    <location>
        <begin position="220"/>
        <end position="238"/>
    </location>
</feature>
<dbReference type="STRING" id="1285242.A6A04_08660"/>
<sequence length="474" mass="52193">MGHDAARPAETSGGVDTSSYYRLTHAYAVLLQLAFAMLPIVGILYIREFTSPSLVFKSFPMHEFAMAVATVEGGFVTFIAYLCYRDSREPFLRWLTLGFGSFTILYAPHGPLTVLADSCLRLFLIFGPASRLAMAIFLLAAVLAFGRASSQQDRSQPGWGWWWAAMGGLAAVLSAGSLEWPQEMLSLHLGMEHTALALSLLSLTIMLVRRVKAPMMTRYFAIAVAFFAQSSWAFLQSAPWNHMWWYAHGIFAAGFTILSYGVVVAFWTTKDFSKVLTEEQMLEITRHAQEKAESALRELRVAHENLQVLASTDPLTGALNRREFQERTEQEMAKARRSGAALSLVFLDLDHFKRINDTHGHLVGDDVLKALVSLAKGQLRPGDIIGRMGGEEFAILLPYTAESGAVVIAERLRQALAASPIAARGGVRIPVTASLGVACWDGEAGQSYQNWLAIADRRLYAAKAQGRDRVVVEG</sequence>
<dbReference type="InterPro" id="IPR050469">
    <property type="entry name" value="Diguanylate_Cyclase"/>
</dbReference>
<gene>
    <name evidence="5" type="ORF">A6A04_08660</name>
</gene>
<keyword evidence="3" id="KW-1133">Transmembrane helix</keyword>
<dbReference type="PANTHER" id="PTHR45138">
    <property type="entry name" value="REGULATORY COMPONENTS OF SENSORY TRANSDUCTION SYSTEM"/>
    <property type="match status" value="1"/>
</dbReference>
<dbReference type="GO" id="GO:0043709">
    <property type="term" value="P:cell adhesion involved in single-species biofilm formation"/>
    <property type="evidence" value="ECO:0007669"/>
    <property type="project" value="TreeGrafter"/>
</dbReference>
<comment type="caution">
    <text evidence="5">The sequence shown here is derived from an EMBL/GenBank/DDBJ whole genome shotgun (WGS) entry which is preliminary data.</text>
</comment>
<feature type="transmembrane region" description="Helical" evidence="3">
    <location>
        <begin position="244"/>
        <end position="267"/>
    </location>
</feature>
<dbReference type="SMART" id="SM00267">
    <property type="entry name" value="GGDEF"/>
    <property type="match status" value="1"/>
</dbReference>
<dbReference type="PANTHER" id="PTHR45138:SF9">
    <property type="entry name" value="DIGUANYLATE CYCLASE DGCM-RELATED"/>
    <property type="match status" value="1"/>
</dbReference>
<evidence type="ECO:0000313" key="5">
    <source>
        <dbReference type="EMBL" id="OAN43944.1"/>
    </source>
</evidence>
<protein>
    <recommendedName>
        <fullName evidence="1">diguanylate cyclase</fullName>
        <ecNumber evidence="1">2.7.7.65</ecNumber>
    </recommendedName>
</protein>
<feature type="transmembrane region" description="Helical" evidence="3">
    <location>
        <begin position="66"/>
        <end position="84"/>
    </location>
</feature>
<dbReference type="AlphaFoldDB" id="A0A178M7S2"/>
<accession>A0A178M7S2</accession>